<dbReference type="SMART" id="SM00505">
    <property type="entry name" value="Knot1"/>
    <property type="match status" value="1"/>
</dbReference>
<proteinExistence type="predicted"/>
<feature type="signal peptide" evidence="3">
    <location>
        <begin position="1"/>
        <end position="29"/>
    </location>
</feature>
<dbReference type="InterPro" id="IPR008176">
    <property type="entry name" value="Defensin_plant"/>
</dbReference>
<dbReference type="Proteomes" id="UP001370490">
    <property type="component" value="Unassembled WGS sequence"/>
</dbReference>
<dbReference type="Pfam" id="PF00304">
    <property type="entry name" value="Gamma-thionin"/>
    <property type="match status" value="1"/>
</dbReference>
<feature type="chain" id="PRO_5042952529" description="Knottins-like domain-containing protein" evidence="3">
    <location>
        <begin position="30"/>
        <end position="76"/>
    </location>
</feature>
<evidence type="ECO:0000256" key="3">
    <source>
        <dbReference type="SAM" id="SignalP"/>
    </source>
</evidence>
<dbReference type="PANTHER" id="PTHR33147:SF130">
    <property type="entry name" value="DEFENSIN-LIKE PROTEIN 1"/>
    <property type="match status" value="1"/>
</dbReference>
<evidence type="ECO:0000313" key="6">
    <source>
        <dbReference type="Proteomes" id="UP001370490"/>
    </source>
</evidence>
<dbReference type="InterPro" id="IPR036574">
    <property type="entry name" value="Scorpion_toxin-like_sf"/>
</dbReference>
<evidence type="ECO:0000256" key="1">
    <source>
        <dbReference type="ARBA" id="ARBA00022729"/>
    </source>
</evidence>
<sequence>MEKKGLFVFRLLLLLLLLAFEETPVRTEARLCESLSHVFKGTCLNDHNCAMICRQEGFDDGHCRGLLRHCYCTRPC</sequence>
<organism evidence="5 6">
    <name type="scientific">Dillenia turbinata</name>
    <dbReference type="NCBI Taxonomy" id="194707"/>
    <lineage>
        <taxon>Eukaryota</taxon>
        <taxon>Viridiplantae</taxon>
        <taxon>Streptophyta</taxon>
        <taxon>Embryophyta</taxon>
        <taxon>Tracheophyta</taxon>
        <taxon>Spermatophyta</taxon>
        <taxon>Magnoliopsida</taxon>
        <taxon>eudicotyledons</taxon>
        <taxon>Gunneridae</taxon>
        <taxon>Pentapetalae</taxon>
        <taxon>Dilleniales</taxon>
        <taxon>Dilleniaceae</taxon>
        <taxon>Dillenia</taxon>
    </lineage>
</organism>
<name>A0AAN8ZMK7_9MAGN</name>
<dbReference type="Gene3D" id="3.30.30.10">
    <property type="entry name" value="Knottin, scorpion toxin-like"/>
    <property type="match status" value="1"/>
</dbReference>
<dbReference type="CDD" id="cd00107">
    <property type="entry name" value="Knot1"/>
    <property type="match status" value="1"/>
</dbReference>
<dbReference type="SUPFAM" id="SSF57095">
    <property type="entry name" value="Scorpion toxin-like"/>
    <property type="match status" value="1"/>
</dbReference>
<evidence type="ECO:0000259" key="4">
    <source>
        <dbReference type="SMART" id="SM00505"/>
    </source>
</evidence>
<gene>
    <name evidence="5" type="ORF">RJ641_000677</name>
</gene>
<feature type="domain" description="Knottins-like" evidence="4">
    <location>
        <begin position="31"/>
        <end position="76"/>
    </location>
</feature>
<dbReference type="PROSITE" id="PS00940">
    <property type="entry name" value="GAMMA_THIONIN"/>
    <property type="match status" value="1"/>
</dbReference>
<evidence type="ECO:0000256" key="2">
    <source>
        <dbReference type="ARBA" id="ARBA00023157"/>
    </source>
</evidence>
<accession>A0AAN8ZMK7</accession>
<dbReference type="PRINTS" id="PR00288">
    <property type="entry name" value="PUROTHIONIN"/>
</dbReference>
<evidence type="ECO:0000313" key="5">
    <source>
        <dbReference type="EMBL" id="KAK6947204.1"/>
    </source>
</evidence>
<dbReference type="AlphaFoldDB" id="A0AAN8ZMK7"/>
<keyword evidence="1 3" id="KW-0732">Signal</keyword>
<keyword evidence="6" id="KW-1185">Reference proteome</keyword>
<dbReference type="InterPro" id="IPR003614">
    <property type="entry name" value="Knottins"/>
</dbReference>
<keyword evidence="2" id="KW-1015">Disulfide bond</keyword>
<dbReference type="EMBL" id="JBAMMX010000001">
    <property type="protein sequence ID" value="KAK6947204.1"/>
    <property type="molecule type" value="Genomic_DNA"/>
</dbReference>
<dbReference type="PANTHER" id="PTHR33147">
    <property type="entry name" value="DEFENSIN-LIKE PROTEIN 1"/>
    <property type="match status" value="1"/>
</dbReference>
<protein>
    <recommendedName>
        <fullName evidence="4">Knottins-like domain-containing protein</fullName>
    </recommendedName>
</protein>
<reference evidence="5 6" key="1">
    <citation type="submission" date="2023-12" db="EMBL/GenBank/DDBJ databases">
        <title>A high-quality genome assembly for Dillenia turbinata (Dilleniales).</title>
        <authorList>
            <person name="Chanderbali A."/>
        </authorList>
    </citation>
    <scope>NUCLEOTIDE SEQUENCE [LARGE SCALE GENOMIC DNA]</scope>
    <source>
        <strain evidence="5">LSX21</strain>
        <tissue evidence="5">Leaf</tissue>
    </source>
</reference>
<comment type="caution">
    <text evidence="5">The sequence shown here is derived from an EMBL/GenBank/DDBJ whole genome shotgun (WGS) entry which is preliminary data.</text>
</comment>
<dbReference type="GO" id="GO:0006952">
    <property type="term" value="P:defense response"/>
    <property type="evidence" value="ECO:0007669"/>
    <property type="project" value="InterPro"/>
</dbReference>